<accession>A0A0E9SII5</accession>
<proteinExistence type="predicted"/>
<name>A0A0E9SII5_ANGAN</name>
<evidence type="ECO:0000313" key="1">
    <source>
        <dbReference type="EMBL" id="JAH40480.1"/>
    </source>
</evidence>
<sequence>MTFNCSVWHLQRSRFI</sequence>
<organism evidence="1">
    <name type="scientific">Anguilla anguilla</name>
    <name type="common">European freshwater eel</name>
    <name type="synonym">Muraena anguilla</name>
    <dbReference type="NCBI Taxonomy" id="7936"/>
    <lineage>
        <taxon>Eukaryota</taxon>
        <taxon>Metazoa</taxon>
        <taxon>Chordata</taxon>
        <taxon>Craniata</taxon>
        <taxon>Vertebrata</taxon>
        <taxon>Euteleostomi</taxon>
        <taxon>Actinopterygii</taxon>
        <taxon>Neopterygii</taxon>
        <taxon>Teleostei</taxon>
        <taxon>Anguilliformes</taxon>
        <taxon>Anguillidae</taxon>
        <taxon>Anguilla</taxon>
    </lineage>
</organism>
<protein>
    <submittedName>
        <fullName evidence="1">Uncharacterized protein</fullName>
    </submittedName>
</protein>
<reference evidence="1" key="2">
    <citation type="journal article" date="2015" name="Fish Shellfish Immunol.">
        <title>Early steps in the European eel (Anguilla anguilla)-Vibrio vulnificus interaction in the gills: Role of the RtxA13 toxin.</title>
        <authorList>
            <person name="Callol A."/>
            <person name="Pajuelo D."/>
            <person name="Ebbesson L."/>
            <person name="Teles M."/>
            <person name="MacKenzie S."/>
            <person name="Amaro C."/>
        </authorList>
    </citation>
    <scope>NUCLEOTIDE SEQUENCE</scope>
</reference>
<dbReference type="EMBL" id="GBXM01068097">
    <property type="protein sequence ID" value="JAH40480.1"/>
    <property type="molecule type" value="Transcribed_RNA"/>
</dbReference>
<dbReference type="AlphaFoldDB" id="A0A0E9SII5"/>
<reference evidence="1" key="1">
    <citation type="submission" date="2014-11" db="EMBL/GenBank/DDBJ databases">
        <authorList>
            <person name="Amaro Gonzalez C."/>
        </authorList>
    </citation>
    <scope>NUCLEOTIDE SEQUENCE</scope>
</reference>